<name>A0A6J6B3T1_9ZZZZ</name>
<organism evidence="1">
    <name type="scientific">freshwater metagenome</name>
    <dbReference type="NCBI Taxonomy" id="449393"/>
    <lineage>
        <taxon>unclassified sequences</taxon>
        <taxon>metagenomes</taxon>
        <taxon>ecological metagenomes</taxon>
    </lineage>
</organism>
<dbReference type="Pfam" id="PF06089">
    <property type="entry name" value="Asparaginase_II"/>
    <property type="match status" value="1"/>
</dbReference>
<dbReference type="AlphaFoldDB" id="A0A6J6B3T1"/>
<evidence type="ECO:0000313" key="1">
    <source>
        <dbReference type="EMBL" id="CAB4533446.1"/>
    </source>
</evidence>
<dbReference type="PANTHER" id="PTHR42110:SF1">
    <property type="entry name" value="L-ASPARAGINASE, PUTATIVE (AFU_ORTHOLOGUE AFUA_3G11890)-RELATED"/>
    <property type="match status" value="1"/>
</dbReference>
<reference evidence="1" key="1">
    <citation type="submission" date="2020-05" db="EMBL/GenBank/DDBJ databases">
        <authorList>
            <person name="Chiriac C."/>
            <person name="Salcher M."/>
            <person name="Ghai R."/>
            <person name="Kavagutti S V."/>
        </authorList>
    </citation>
    <scope>NUCLEOTIDE SEQUENCE</scope>
</reference>
<proteinExistence type="predicted"/>
<protein>
    <submittedName>
        <fullName evidence="1">Unannotated protein</fullName>
    </submittedName>
</protein>
<dbReference type="PANTHER" id="PTHR42110">
    <property type="entry name" value="L-ASPARAGINASE, PUTATIVE (AFU_ORTHOLOGUE AFUA_3G11890)-RELATED"/>
    <property type="match status" value="1"/>
</dbReference>
<dbReference type="InterPro" id="IPR010349">
    <property type="entry name" value="Asparaginase_II"/>
</dbReference>
<dbReference type="EMBL" id="CAEZSL010000010">
    <property type="protein sequence ID" value="CAB4533446.1"/>
    <property type="molecule type" value="Genomic_DNA"/>
</dbReference>
<gene>
    <name evidence="1" type="ORF">UFOPK1421_00153</name>
</gene>
<sequence>MTLSDLEKAAVGSYVPLAVTYRSDVLESVHHGAVVALNEDGSVAFSYGDPLVGIFPRSSTKPLQAHAMLSAGLDLPDELLALVCASHDGRAIHLDGVRRILSSVGLDESALANTPDLPLDEEQLQAALRDGACATSLQQNCSGKHAGMLATCITAGWAHDASYLSEPHPLQQSITSGIPALTQDAVLGIGIDGCGAPAHVMSLIGLARSLRNMATGAAGDEGLRIHRAMTSFPEMVGGPNRDVTLLMKGVPGLMAKDGAEGVFVAALSDGRAVALKIADGANRPRPPLMQAALRTLGVDISAVRSDAFSSIILGHGKAVGEVRIVGELGRARGVS</sequence>
<accession>A0A6J6B3T1</accession>